<comment type="caution">
    <text evidence="1">The sequence shown here is derived from an EMBL/GenBank/DDBJ whole genome shotgun (WGS) entry which is preliminary data.</text>
</comment>
<evidence type="ECO:0000313" key="2">
    <source>
        <dbReference type="Proteomes" id="UP001056120"/>
    </source>
</evidence>
<reference evidence="2" key="1">
    <citation type="journal article" date="2022" name="Mol. Ecol. Resour.">
        <title>The genomes of chicory, endive, great burdock and yacon provide insights into Asteraceae palaeo-polyploidization history and plant inulin production.</title>
        <authorList>
            <person name="Fan W."/>
            <person name="Wang S."/>
            <person name="Wang H."/>
            <person name="Wang A."/>
            <person name="Jiang F."/>
            <person name="Liu H."/>
            <person name="Zhao H."/>
            <person name="Xu D."/>
            <person name="Zhang Y."/>
        </authorList>
    </citation>
    <scope>NUCLEOTIDE SEQUENCE [LARGE SCALE GENOMIC DNA]</scope>
    <source>
        <strain evidence="2">cv. Yunnan</strain>
    </source>
</reference>
<proteinExistence type="predicted"/>
<reference evidence="1 2" key="2">
    <citation type="journal article" date="2022" name="Mol. Ecol. Resour.">
        <title>The genomes of chicory, endive, great burdock and yacon provide insights into Asteraceae paleo-polyploidization history and plant inulin production.</title>
        <authorList>
            <person name="Fan W."/>
            <person name="Wang S."/>
            <person name="Wang H."/>
            <person name="Wang A."/>
            <person name="Jiang F."/>
            <person name="Liu H."/>
            <person name="Zhao H."/>
            <person name="Xu D."/>
            <person name="Zhang Y."/>
        </authorList>
    </citation>
    <scope>NUCLEOTIDE SEQUENCE [LARGE SCALE GENOMIC DNA]</scope>
    <source>
        <strain evidence="2">cv. Yunnan</strain>
        <tissue evidence="1">Leaves</tissue>
    </source>
</reference>
<organism evidence="1 2">
    <name type="scientific">Smallanthus sonchifolius</name>
    <dbReference type="NCBI Taxonomy" id="185202"/>
    <lineage>
        <taxon>Eukaryota</taxon>
        <taxon>Viridiplantae</taxon>
        <taxon>Streptophyta</taxon>
        <taxon>Embryophyta</taxon>
        <taxon>Tracheophyta</taxon>
        <taxon>Spermatophyta</taxon>
        <taxon>Magnoliopsida</taxon>
        <taxon>eudicotyledons</taxon>
        <taxon>Gunneridae</taxon>
        <taxon>Pentapetalae</taxon>
        <taxon>asterids</taxon>
        <taxon>campanulids</taxon>
        <taxon>Asterales</taxon>
        <taxon>Asteraceae</taxon>
        <taxon>Asteroideae</taxon>
        <taxon>Heliantheae alliance</taxon>
        <taxon>Millerieae</taxon>
        <taxon>Smallanthus</taxon>
    </lineage>
</organism>
<sequence>MEEINARLLAQRTHEEPTQLYSRRTRRAITPVIGPTLQETTQVIVSLPATSIKITTATLPIMEKSIIVATTATTKSIFITSLPEVVTASTLPPMTHSIEFGNMGHQFDLSELFAETIHETGEESTAREVDPREARISSLESQEGNGNSNVTQKDEHMLLVDIVTKLLNQLGSQGETSKKAEEEASHHVDLTGDKDPDKDPSVGPSGGAGGETQAVLATLSVTPAAQGESIQKEGNSGGSDKGKSMAEIEEGKIELGDEWDEEGDDVVIEFPKGDGEGVYELEDGEIFEAPAIPEPAETEVALVVLRARWRRSSWRFLKRLKITRAVVKGESVEASFGDRHSGLC</sequence>
<accession>A0ACB9K614</accession>
<keyword evidence="2" id="KW-1185">Reference proteome</keyword>
<dbReference type="EMBL" id="CM042018">
    <property type="protein sequence ID" value="KAI3827678.1"/>
    <property type="molecule type" value="Genomic_DNA"/>
</dbReference>
<dbReference type="Proteomes" id="UP001056120">
    <property type="component" value="Linkage Group LG01"/>
</dbReference>
<evidence type="ECO:0000313" key="1">
    <source>
        <dbReference type="EMBL" id="KAI3827678.1"/>
    </source>
</evidence>
<gene>
    <name evidence="1" type="ORF">L1987_01759</name>
</gene>
<protein>
    <submittedName>
        <fullName evidence="1">Uncharacterized protein</fullName>
    </submittedName>
</protein>
<name>A0ACB9K614_9ASTR</name>